<dbReference type="Gene3D" id="1.25.40.10">
    <property type="entry name" value="Tetratricopeptide repeat domain"/>
    <property type="match status" value="3"/>
</dbReference>
<dbReference type="GO" id="GO:0016788">
    <property type="term" value="F:hydrolase activity, acting on ester bonds"/>
    <property type="evidence" value="ECO:0007669"/>
    <property type="project" value="UniProtKB-ARBA"/>
</dbReference>
<dbReference type="InterPro" id="IPR011990">
    <property type="entry name" value="TPR-like_helical_dom_sf"/>
</dbReference>
<dbReference type="InterPro" id="IPR019734">
    <property type="entry name" value="TPR_rpt"/>
</dbReference>
<evidence type="ECO:0000256" key="1">
    <source>
        <dbReference type="PROSITE-ProRule" id="PRU00339"/>
    </source>
</evidence>
<dbReference type="SMART" id="SM00028">
    <property type="entry name" value="TPR"/>
    <property type="match status" value="6"/>
</dbReference>
<dbReference type="PANTHER" id="PTHR12558:SF44">
    <property type="entry name" value="TETRATRICOPEPTIDE REPEAT-CONTAINING PROTEIN"/>
    <property type="match status" value="1"/>
</dbReference>
<gene>
    <name evidence="3" type="ORF">QJ522_16030</name>
</gene>
<dbReference type="EMBL" id="JASCXX010000022">
    <property type="protein sequence ID" value="MDI6450566.1"/>
    <property type="molecule type" value="Genomic_DNA"/>
</dbReference>
<accession>A0AAW6U370</accession>
<dbReference type="Proteomes" id="UP001431776">
    <property type="component" value="Unassembled WGS sequence"/>
</dbReference>
<dbReference type="Pfam" id="PF13428">
    <property type="entry name" value="TPR_14"/>
    <property type="match status" value="1"/>
</dbReference>
<evidence type="ECO:0000256" key="2">
    <source>
        <dbReference type="SAM" id="Phobius"/>
    </source>
</evidence>
<dbReference type="AlphaFoldDB" id="A0AAW6U370"/>
<feature type="repeat" description="TPR" evidence="1">
    <location>
        <begin position="587"/>
        <end position="620"/>
    </location>
</feature>
<evidence type="ECO:0000313" key="3">
    <source>
        <dbReference type="EMBL" id="MDI6450566.1"/>
    </source>
</evidence>
<feature type="repeat" description="TPR" evidence="1">
    <location>
        <begin position="655"/>
        <end position="688"/>
    </location>
</feature>
<sequence length="764" mass="85452">MRSGRSPLWLRLSVALASPILFLLALELVLWLAGYGQQGRFFLPWRVAKQTVHLTNARYCEHFVAKELSRAPEAEVLVEKDASTVRVFVLGGSAAYGDPDVAFGFCRQLEVLLNAHASRRSFEVINTAVTAMNSHVARRIARDCASHEPDVFIVYMGNNEVVGPYGPPTLPDRLYASRAFIDLCIAAKKDIRLGQCIDRTGQAIAARRGPAKKWMGMEAFLDSHIACDDPKLQSCYSHFRENLHDIIRTAQSCRARTILCTVPTNIRSCAPFGSRHADELTGDRLDEWDRCFREGRRREASGDFQGALDAYERAWAIDDGHADLAFCRATCFHALGRVAEAGPLFVRARDLDTLRFRADSAMEKVIRDVAATDASRGVSLCDLTAALEDHSQGRLLGDDVLLDHVHLNFQGNFLAALAAMRTIREALPQAGLTEPTRTPAELLTLCRDRLLFTNRQMYDLAMVMYRRKTLAPFAGQIAHEAELQRLREGLFALRSMVRGDAVAEEVFLRAVEQAPLDSYLNARYGQFLLDRGRIGEAIRRYEQVLQSRPYDMTVRLALARAYARGGMQDQAIAVLLSRETPYRYDRKEALLMLGTYYAQNGRIAEAATVYEELHKMEPRNVDVLINLAAAASHRKDYAAMKGHLDRVLAIDPASVQARINMGNYYAKQNQPAEAQKWFAEAVEADPQNYLTHIGLGIQSIRLEQLDKGIEHVTRAVVLKPDFVEGYQILAAAYVESGDTEQARRYAILRDLFASGSSPSPAVKR</sequence>
<keyword evidence="2" id="KW-0812">Transmembrane</keyword>
<dbReference type="PANTHER" id="PTHR12558">
    <property type="entry name" value="CELL DIVISION CYCLE 16,23,27"/>
    <property type="match status" value="1"/>
</dbReference>
<keyword evidence="2" id="KW-0472">Membrane</keyword>
<dbReference type="Pfam" id="PF13432">
    <property type="entry name" value="TPR_16"/>
    <property type="match status" value="1"/>
</dbReference>
<dbReference type="SUPFAM" id="SSF52266">
    <property type="entry name" value="SGNH hydrolase"/>
    <property type="match status" value="1"/>
</dbReference>
<protein>
    <submittedName>
        <fullName evidence="3">Tetratricopeptide repeat protein</fullName>
    </submittedName>
</protein>
<keyword evidence="2" id="KW-1133">Transmembrane helix</keyword>
<reference evidence="3" key="1">
    <citation type="submission" date="2023-05" db="EMBL/GenBank/DDBJ databases">
        <title>Anaerotaeda fermentans gen. nov., sp. nov., a novel anaerobic planctomycete of the new family within the order Sedimentisphaerales isolated from Taman Peninsula, Russia.</title>
        <authorList>
            <person name="Khomyakova M.A."/>
            <person name="Merkel A.Y."/>
            <person name="Slobodkin A.I."/>
        </authorList>
    </citation>
    <scope>NUCLEOTIDE SEQUENCE</scope>
    <source>
        <strain evidence="3">M17dextr</strain>
    </source>
</reference>
<dbReference type="RefSeq" id="WP_349245977.1">
    <property type="nucleotide sequence ID" value="NZ_JASCXX010000022.1"/>
</dbReference>
<dbReference type="InterPro" id="IPR036514">
    <property type="entry name" value="SGNH_hydro_sf"/>
</dbReference>
<dbReference type="Gene3D" id="3.40.50.1110">
    <property type="entry name" value="SGNH hydrolase"/>
    <property type="match status" value="1"/>
</dbReference>
<feature type="transmembrane region" description="Helical" evidence="2">
    <location>
        <begin position="12"/>
        <end position="33"/>
    </location>
</feature>
<evidence type="ECO:0000313" key="4">
    <source>
        <dbReference type="Proteomes" id="UP001431776"/>
    </source>
</evidence>
<keyword evidence="4" id="KW-1185">Reference proteome</keyword>
<name>A0AAW6U370_9BACT</name>
<keyword evidence="1" id="KW-0802">TPR repeat</keyword>
<organism evidence="3 4">
    <name type="scientific">Anaerobaca lacustris</name>
    <dbReference type="NCBI Taxonomy" id="3044600"/>
    <lineage>
        <taxon>Bacteria</taxon>
        <taxon>Pseudomonadati</taxon>
        <taxon>Planctomycetota</taxon>
        <taxon>Phycisphaerae</taxon>
        <taxon>Sedimentisphaerales</taxon>
        <taxon>Anaerobacaceae</taxon>
        <taxon>Anaerobaca</taxon>
    </lineage>
</organism>
<dbReference type="Pfam" id="PF14559">
    <property type="entry name" value="TPR_19"/>
    <property type="match status" value="2"/>
</dbReference>
<proteinExistence type="predicted"/>
<dbReference type="PROSITE" id="PS50005">
    <property type="entry name" value="TPR"/>
    <property type="match status" value="2"/>
</dbReference>
<dbReference type="GO" id="GO:0051301">
    <property type="term" value="P:cell division"/>
    <property type="evidence" value="ECO:0007669"/>
    <property type="project" value="TreeGrafter"/>
</dbReference>
<dbReference type="SUPFAM" id="SSF48452">
    <property type="entry name" value="TPR-like"/>
    <property type="match status" value="1"/>
</dbReference>
<comment type="caution">
    <text evidence="3">The sequence shown here is derived from an EMBL/GenBank/DDBJ whole genome shotgun (WGS) entry which is preliminary data.</text>
</comment>